<dbReference type="SUPFAM" id="SSF116726">
    <property type="entry name" value="TrkA C-terminal domain-like"/>
    <property type="match status" value="1"/>
</dbReference>
<protein>
    <submittedName>
        <fullName evidence="3">TrkA family potassium uptake protein</fullName>
    </submittedName>
</protein>
<dbReference type="InterPro" id="IPR050721">
    <property type="entry name" value="Trk_Ktr_HKT_K-transport"/>
</dbReference>
<reference evidence="3 4" key="1">
    <citation type="submission" date="2019-10" db="EMBL/GenBank/DDBJ databases">
        <title>Rubrobacter sp nov SCSIO 52090 isolated from a deep-sea sediment in the South China Sea.</title>
        <authorList>
            <person name="Chen R.W."/>
        </authorList>
    </citation>
    <scope>NUCLEOTIDE SEQUENCE [LARGE SCALE GENOMIC DNA]</scope>
    <source>
        <strain evidence="3 4">SCSIO 52909</strain>
    </source>
</reference>
<evidence type="ECO:0000313" key="3">
    <source>
        <dbReference type="EMBL" id="QIN82845.1"/>
    </source>
</evidence>
<dbReference type="Gene3D" id="3.40.50.720">
    <property type="entry name" value="NAD(P)-binding Rossmann-like Domain"/>
    <property type="match status" value="1"/>
</dbReference>
<dbReference type="InterPro" id="IPR006037">
    <property type="entry name" value="RCK_C"/>
</dbReference>
<evidence type="ECO:0000313" key="4">
    <source>
        <dbReference type="Proteomes" id="UP000501452"/>
    </source>
</evidence>
<proteinExistence type="predicted"/>
<dbReference type="EMBL" id="CP045119">
    <property type="protein sequence ID" value="QIN82845.1"/>
    <property type="molecule type" value="Genomic_DNA"/>
</dbReference>
<dbReference type="KEGG" id="rub:GBA63_09435"/>
<dbReference type="SUPFAM" id="SSF51735">
    <property type="entry name" value="NAD(P)-binding Rossmann-fold domains"/>
    <property type="match status" value="1"/>
</dbReference>
<dbReference type="AlphaFoldDB" id="A0A6G8Q8M9"/>
<name>A0A6G8Q8M9_9ACTN</name>
<dbReference type="Pfam" id="PF02080">
    <property type="entry name" value="TrkA_C"/>
    <property type="match status" value="1"/>
</dbReference>
<dbReference type="Gene3D" id="3.30.70.1450">
    <property type="entry name" value="Regulator of K+ conductance, C-terminal domain"/>
    <property type="match status" value="1"/>
</dbReference>
<dbReference type="Pfam" id="PF02254">
    <property type="entry name" value="TrkA_N"/>
    <property type="match status" value="1"/>
</dbReference>
<dbReference type="GO" id="GO:0006813">
    <property type="term" value="P:potassium ion transport"/>
    <property type="evidence" value="ECO:0007669"/>
    <property type="project" value="InterPro"/>
</dbReference>
<accession>A0A6G8Q8M9</accession>
<dbReference type="GO" id="GO:0008324">
    <property type="term" value="F:monoatomic cation transmembrane transporter activity"/>
    <property type="evidence" value="ECO:0007669"/>
    <property type="project" value="InterPro"/>
</dbReference>
<organism evidence="3 4">
    <name type="scientific">Rubrobacter tropicus</name>
    <dbReference type="NCBI Taxonomy" id="2653851"/>
    <lineage>
        <taxon>Bacteria</taxon>
        <taxon>Bacillati</taxon>
        <taxon>Actinomycetota</taxon>
        <taxon>Rubrobacteria</taxon>
        <taxon>Rubrobacterales</taxon>
        <taxon>Rubrobacteraceae</taxon>
        <taxon>Rubrobacter</taxon>
    </lineage>
</organism>
<dbReference type="PANTHER" id="PTHR43833">
    <property type="entry name" value="POTASSIUM CHANNEL PROTEIN 2-RELATED-RELATED"/>
    <property type="match status" value="1"/>
</dbReference>
<dbReference type="InterPro" id="IPR003148">
    <property type="entry name" value="RCK_N"/>
</dbReference>
<dbReference type="PANTHER" id="PTHR43833:SF7">
    <property type="entry name" value="KTR SYSTEM POTASSIUM UPTAKE PROTEIN C"/>
    <property type="match status" value="1"/>
</dbReference>
<keyword evidence="4" id="KW-1185">Reference proteome</keyword>
<dbReference type="PROSITE" id="PS51202">
    <property type="entry name" value="RCK_C"/>
    <property type="match status" value="1"/>
</dbReference>
<feature type="domain" description="RCK C-terminal" evidence="2">
    <location>
        <begin position="141"/>
        <end position="222"/>
    </location>
</feature>
<gene>
    <name evidence="3" type="ORF">GBA63_09435</name>
</gene>
<dbReference type="RefSeq" id="WP_166175562.1">
    <property type="nucleotide sequence ID" value="NZ_CP045119.1"/>
</dbReference>
<dbReference type="InterPro" id="IPR036721">
    <property type="entry name" value="RCK_C_sf"/>
</dbReference>
<feature type="domain" description="RCK N-terminal" evidence="1">
    <location>
        <begin position="2"/>
        <end position="121"/>
    </location>
</feature>
<dbReference type="PROSITE" id="PS51201">
    <property type="entry name" value="RCK_N"/>
    <property type="match status" value="1"/>
</dbReference>
<evidence type="ECO:0000259" key="2">
    <source>
        <dbReference type="PROSITE" id="PS51202"/>
    </source>
</evidence>
<sequence length="226" mass="23870">MSHQFAVIGLGRLGIAMVGTLDSLGHDVLAIDLKEDLIQTLADDLPNVHLVAADATDEDVLHGLNLQDFDAAAVVIGENHIEAGILATANLKELGVSTIVARATSKLHARVLERVGADRVIQPEREMGEQVARVLASPAVLDYVDLGEDEALIEARVPQQWTDKSLAELALSRNLGLTVLALKPQNGAGTLPRGDTILREGDVIVVGGSKKTLDASPLSGPPPRKT</sequence>
<evidence type="ECO:0000259" key="1">
    <source>
        <dbReference type="PROSITE" id="PS51201"/>
    </source>
</evidence>
<dbReference type="InterPro" id="IPR036291">
    <property type="entry name" value="NAD(P)-bd_dom_sf"/>
</dbReference>
<dbReference type="Proteomes" id="UP000501452">
    <property type="component" value="Chromosome"/>
</dbReference>